<dbReference type="EMBL" id="CP021056">
    <property type="protein sequence ID" value="QXE24046.1"/>
    <property type="molecule type" value="Genomic_DNA"/>
</dbReference>
<dbReference type="InterPro" id="IPR047655">
    <property type="entry name" value="Transpos_IS630-like"/>
</dbReference>
<proteinExistence type="predicted"/>
<dbReference type="InterPro" id="IPR038717">
    <property type="entry name" value="Tc1-like_DDE_dom"/>
</dbReference>
<protein>
    <recommendedName>
        <fullName evidence="1">Tc1-like transposase DDE domain-containing protein</fullName>
    </recommendedName>
</protein>
<sequence length="188" mass="21992">MLHWFCLTVLCTTKTVRFWCEDETRIGLKTITGRKITRKGVKPVGVQQWQFKATYLYGIIEPLTGESFFWEFSHLNTDCFQIFLNLISQHFTDSVLIIQLDNGAFHQAKRLQVPDNIILLFQPAHSPELNPIEQVWQYLKRRLRWLLPKKLDDLRTALYAEIGKLTKHIIASIARRQYILMALSVAGF</sequence>
<evidence type="ECO:0000313" key="3">
    <source>
        <dbReference type="EMBL" id="QXE25293.1"/>
    </source>
</evidence>
<accession>A0A975TAM6</accession>
<reference evidence="3" key="1">
    <citation type="submission" date="2017-04" db="EMBL/GenBank/DDBJ databases">
        <title>Genome deletions in a multicellular cyanobacterial endosymbiont for morphological adaptation in marine diatoms.</title>
        <authorList>
            <person name="Wang Y."/>
            <person name="Gao H."/>
            <person name="Li R."/>
            <person name="Xu X."/>
        </authorList>
    </citation>
    <scope>NUCLEOTIDE SEQUENCE</scope>
    <source>
        <strain evidence="3">FACHB 800</strain>
    </source>
</reference>
<name>A0A975TAM6_9NOST</name>
<dbReference type="Proteomes" id="UP000683511">
    <property type="component" value="Chromosome"/>
</dbReference>
<organism evidence="3 4">
    <name type="scientific">Richelia sinica FACHB-800</name>
    <dbReference type="NCBI Taxonomy" id="1357546"/>
    <lineage>
        <taxon>Bacteria</taxon>
        <taxon>Bacillati</taxon>
        <taxon>Cyanobacteriota</taxon>
        <taxon>Cyanophyceae</taxon>
        <taxon>Nostocales</taxon>
        <taxon>Nostocaceae</taxon>
        <taxon>Richelia</taxon>
    </lineage>
</organism>
<dbReference type="AlphaFoldDB" id="A0A975TAM6"/>
<dbReference type="RefSeq" id="WP_217312792.1">
    <property type="nucleotide sequence ID" value="NZ_CP021056.1"/>
</dbReference>
<evidence type="ECO:0000313" key="4">
    <source>
        <dbReference type="Proteomes" id="UP000683511"/>
    </source>
</evidence>
<keyword evidence="4" id="KW-1185">Reference proteome</keyword>
<dbReference type="EMBL" id="CP021056">
    <property type="protein sequence ID" value="QXE25293.1"/>
    <property type="molecule type" value="Genomic_DNA"/>
</dbReference>
<dbReference type="KEGG" id="rsin:B6N60_02749"/>
<dbReference type="NCBIfam" id="NF033545">
    <property type="entry name" value="transpos_IS630"/>
    <property type="match status" value="1"/>
</dbReference>
<gene>
    <name evidence="2" type="ORF">B6N60_02749</name>
    <name evidence="3" type="ORF">B6N60_04007</name>
</gene>
<dbReference type="Pfam" id="PF13358">
    <property type="entry name" value="DDE_3"/>
    <property type="match status" value="1"/>
</dbReference>
<feature type="domain" description="Tc1-like transposase DDE" evidence="1">
    <location>
        <begin position="18"/>
        <end position="154"/>
    </location>
</feature>
<evidence type="ECO:0000259" key="1">
    <source>
        <dbReference type="Pfam" id="PF13358"/>
    </source>
</evidence>
<evidence type="ECO:0000313" key="2">
    <source>
        <dbReference type="EMBL" id="QXE24046.1"/>
    </source>
</evidence>
<dbReference type="KEGG" id="rsin:B6N60_04007"/>